<name>A0ABC8RL03_9AQUA</name>
<dbReference type="AlphaFoldDB" id="A0ABC8RL03"/>
<gene>
    <name evidence="2" type="ORF">ILEXP_LOCUS11075</name>
</gene>
<dbReference type="Proteomes" id="UP001642360">
    <property type="component" value="Unassembled WGS sequence"/>
</dbReference>
<proteinExistence type="predicted"/>
<dbReference type="PANTHER" id="PTHR42912">
    <property type="entry name" value="METHYLTRANSFERASE"/>
    <property type="match status" value="1"/>
</dbReference>
<evidence type="ECO:0000313" key="3">
    <source>
        <dbReference type="Proteomes" id="UP001642360"/>
    </source>
</evidence>
<accession>A0ABC8RL03</accession>
<dbReference type="PANTHER" id="PTHR42912:SF80">
    <property type="entry name" value="METHYLTRANSFERASE DOMAIN-CONTAINING PROTEIN"/>
    <property type="match status" value="1"/>
</dbReference>
<dbReference type="SUPFAM" id="SSF53335">
    <property type="entry name" value="S-adenosyl-L-methionine-dependent methyltransferases"/>
    <property type="match status" value="1"/>
</dbReference>
<dbReference type="InterPro" id="IPR029063">
    <property type="entry name" value="SAM-dependent_MTases_sf"/>
</dbReference>
<dbReference type="CDD" id="cd02440">
    <property type="entry name" value="AdoMet_MTases"/>
    <property type="match status" value="1"/>
</dbReference>
<keyword evidence="3" id="KW-1185">Reference proteome</keyword>
<evidence type="ECO:0000313" key="2">
    <source>
        <dbReference type="EMBL" id="CAK9143368.1"/>
    </source>
</evidence>
<sequence length="150" mass="16617">MDEAAAEAEAATMSMVRRAIPNASSLDEANQIVRGNWLQAIEQHHQQHSGNSMIRDILDIGCSVGVSTRYLADNFPSAKVTVSIDFNLHKSPFMGLDLSPYFLAVAQYNEKYSTPRKNPIRWIHANGESTGLASKSFDLVSIAYVVWFVV</sequence>
<feature type="domain" description="Methyltransferase type 11" evidence="1">
    <location>
        <begin position="58"/>
        <end position="149"/>
    </location>
</feature>
<protein>
    <recommendedName>
        <fullName evidence="1">Methyltransferase type 11 domain-containing protein</fullName>
    </recommendedName>
</protein>
<dbReference type="InterPro" id="IPR050508">
    <property type="entry name" value="Methyltransf_Superfamily"/>
</dbReference>
<dbReference type="EMBL" id="CAUOFW020001292">
    <property type="protein sequence ID" value="CAK9143368.1"/>
    <property type="molecule type" value="Genomic_DNA"/>
</dbReference>
<dbReference type="GO" id="GO:0009820">
    <property type="term" value="P:alkaloid metabolic process"/>
    <property type="evidence" value="ECO:0007669"/>
    <property type="project" value="UniProtKB-KW"/>
</dbReference>
<dbReference type="Pfam" id="PF08241">
    <property type="entry name" value="Methyltransf_11"/>
    <property type="match status" value="1"/>
</dbReference>
<reference evidence="2 3" key="1">
    <citation type="submission" date="2024-02" db="EMBL/GenBank/DDBJ databases">
        <authorList>
            <person name="Vignale AGUSTIN F."/>
            <person name="Sosa J E."/>
            <person name="Modenutti C."/>
        </authorList>
    </citation>
    <scope>NUCLEOTIDE SEQUENCE [LARGE SCALE GENOMIC DNA]</scope>
</reference>
<organism evidence="2 3">
    <name type="scientific">Ilex paraguariensis</name>
    <name type="common">yerba mate</name>
    <dbReference type="NCBI Taxonomy" id="185542"/>
    <lineage>
        <taxon>Eukaryota</taxon>
        <taxon>Viridiplantae</taxon>
        <taxon>Streptophyta</taxon>
        <taxon>Embryophyta</taxon>
        <taxon>Tracheophyta</taxon>
        <taxon>Spermatophyta</taxon>
        <taxon>Magnoliopsida</taxon>
        <taxon>eudicotyledons</taxon>
        <taxon>Gunneridae</taxon>
        <taxon>Pentapetalae</taxon>
        <taxon>asterids</taxon>
        <taxon>campanulids</taxon>
        <taxon>Aquifoliales</taxon>
        <taxon>Aquifoliaceae</taxon>
        <taxon>Ilex</taxon>
    </lineage>
</organism>
<evidence type="ECO:0000259" key="1">
    <source>
        <dbReference type="Pfam" id="PF08241"/>
    </source>
</evidence>
<comment type="caution">
    <text evidence="2">The sequence shown here is derived from an EMBL/GenBank/DDBJ whole genome shotgun (WGS) entry which is preliminary data.</text>
</comment>
<dbReference type="InterPro" id="IPR013216">
    <property type="entry name" value="Methyltransf_11"/>
</dbReference>
<dbReference type="Gene3D" id="3.40.50.150">
    <property type="entry name" value="Vaccinia Virus protein VP39"/>
    <property type="match status" value="1"/>
</dbReference>